<proteinExistence type="predicted"/>
<name>A0A368QYH2_SETIT</name>
<sequence>MPWIKEIQCKLNPVELGWGLCELSTLCPGNNMRHGCTVTANFVGFGLVLYRSQYLPYRTDEQVRTLRKDLIILLMLTDIFIMRMQFACHRM</sequence>
<keyword evidence="1" id="KW-0472">Membrane</keyword>
<reference evidence="2" key="2">
    <citation type="submission" date="2015-07" db="EMBL/GenBank/DDBJ databases">
        <authorList>
            <person name="Noorani M."/>
        </authorList>
    </citation>
    <scope>NUCLEOTIDE SEQUENCE</scope>
    <source>
        <strain evidence="2">Yugu1</strain>
    </source>
</reference>
<organism evidence="2">
    <name type="scientific">Setaria italica</name>
    <name type="common">Foxtail millet</name>
    <name type="synonym">Panicum italicum</name>
    <dbReference type="NCBI Taxonomy" id="4555"/>
    <lineage>
        <taxon>Eukaryota</taxon>
        <taxon>Viridiplantae</taxon>
        <taxon>Streptophyta</taxon>
        <taxon>Embryophyta</taxon>
        <taxon>Tracheophyta</taxon>
        <taxon>Spermatophyta</taxon>
        <taxon>Magnoliopsida</taxon>
        <taxon>Liliopsida</taxon>
        <taxon>Poales</taxon>
        <taxon>Poaceae</taxon>
        <taxon>PACMAD clade</taxon>
        <taxon>Panicoideae</taxon>
        <taxon>Panicodae</taxon>
        <taxon>Paniceae</taxon>
        <taxon>Cenchrinae</taxon>
        <taxon>Setaria</taxon>
    </lineage>
</organism>
<keyword evidence="1" id="KW-1133">Transmembrane helix</keyword>
<gene>
    <name evidence="2" type="ORF">SETIT_4G254300v2</name>
</gene>
<feature type="transmembrane region" description="Helical" evidence="1">
    <location>
        <begin position="70"/>
        <end position="87"/>
    </location>
</feature>
<evidence type="ECO:0000313" key="2">
    <source>
        <dbReference type="EMBL" id="RCV22874.1"/>
    </source>
</evidence>
<keyword evidence="1" id="KW-0812">Transmembrane</keyword>
<evidence type="ECO:0000256" key="1">
    <source>
        <dbReference type="SAM" id="Phobius"/>
    </source>
</evidence>
<dbReference type="AlphaFoldDB" id="A0A368QYH2"/>
<dbReference type="EMBL" id="CM003531">
    <property type="protein sequence ID" value="RCV22874.1"/>
    <property type="molecule type" value="Genomic_DNA"/>
</dbReference>
<protein>
    <submittedName>
        <fullName evidence="2">Uncharacterized protein</fullName>
    </submittedName>
</protein>
<reference evidence="2" key="1">
    <citation type="journal article" date="2012" name="Nat. Biotechnol.">
        <title>Reference genome sequence of the model plant Setaria.</title>
        <authorList>
            <person name="Bennetzen J.L."/>
            <person name="Schmutz J."/>
            <person name="Wang H."/>
            <person name="Percifield R."/>
            <person name="Hawkins J."/>
            <person name="Pontaroli A.C."/>
            <person name="Estep M."/>
            <person name="Feng L."/>
            <person name="Vaughn J.N."/>
            <person name="Grimwood J."/>
            <person name="Jenkins J."/>
            <person name="Barry K."/>
            <person name="Lindquist E."/>
            <person name="Hellsten U."/>
            <person name="Deshpande S."/>
            <person name="Wang X."/>
            <person name="Wu X."/>
            <person name="Mitros T."/>
            <person name="Triplett J."/>
            <person name="Yang X."/>
            <person name="Ye C.Y."/>
            <person name="Mauro-Herrera M."/>
            <person name="Wang L."/>
            <person name="Li P."/>
            <person name="Sharma M."/>
            <person name="Sharma R."/>
            <person name="Ronald P.C."/>
            <person name="Panaud O."/>
            <person name="Kellogg E.A."/>
            <person name="Brutnell T.P."/>
            <person name="Doust A.N."/>
            <person name="Tuskan G.A."/>
            <person name="Rokhsar D."/>
            <person name="Devos K.M."/>
        </authorList>
    </citation>
    <scope>NUCLEOTIDE SEQUENCE [LARGE SCALE GENOMIC DNA]</scope>
    <source>
        <strain evidence="2">Yugu1</strain>
    </source>
</reference>
<accession>A0A368QYH2</accession>